<protein>
    <submittedName>
        <fullName evidence="1">Uncharacterized protein</fullName>
    </submittedName>
</protein>
<dbReference type="Gramene" id="GBG60358">
    <property type="protein sequence ID" value="GBG60358"/>
    <property type="gene ID" value="CBR_g4316"/>
</dbReference>
<organism evidence="1 2">
    <name type="scientific">Chara braunii</name>
    <name type="common">Braun's stonewort</name>
    <dbReference type="NCBI Taxonomy" id="69332"/>
    <lineage>
        <taxon>Eukaryota</taxon>
        <taxon>Viridiplantae</taxon>
        <taxon>Streptophyta</taxon>
        <taxon>Charophyceae</taxon>
        <taxon>Charales</taxon>
        <taxon>Characeae</taxon>
        <taxon>Chara</taxon>
    </lineage>
</organism>
<dbReference type="AlphaFoldDB" id="A0A388JRF2"/>
<dbReference type="EMBL" id="BFEA01000010">
    <property type="protein sequence ID" value="GBG60358.1"/>
    <property type="molecule type" value="Genomic_DNA"/>
</dbReference>
<evidence type="ECO:0000313" key="2">
    <source>
        <dbReference type="Proteomes" id="UP000265515"/>
    </source>
</evidence>
<gene>
    <name evidence="1" type="ORF">CBR_g4316</name>
</gene>
<evidence type="ECO:0000313" key="1">
    <source>
        <dbReference type="EMBL" id="GBG60358.1"/>
    </source>
</evidence>
<reference evidence="1 2" key="1">
    <citation type="journal article" date="2018" name="Cell">
        <title>The Chara Genome: Secondary Complexity and Implications for Plant Terrestrialization.</title>
        <authorList>
            <person name="Nishiyama T."/>
            <person name="Sakayama H."/>
            <person name="Vries J.D."/>
            <person name="Buschmann H."/>
            <person name="Saint-Marcoux D."/>
            <person name="Ullrich K.K."/>
            <person name="Haas F.B."/>
            <person name="Vanderstraeten L."/>
            <person name="Becker D."/>
            <person name="Lang D."/>
            <person name="Vosolsobe S."/>
            <person name="Rombauts S."/>
            <person name="Wilhelmsson P.K.I."/>
            <person name="Janitza P."/>
            <person name="Kern R."/>
            <person name="Heyl A."/>
            <person name="Rumpler F."/>
            <person name="Villalobos L.I.A.C."/>
            <person name="Clay J.M."/>
            <person name="Skokan R."/>
            <person name="Toyoda A."/>
            <person name="Suzuki Y."/>
            <person name="Kagoshima H."/>
            <person name="Schijlen E."/>
            <person name="Tajeshwar N."/>
            <person name="Catarino B."/>
            <person name="Hetherington A.J."/>
            <person name="Saltykova A."/>
            <person name="Bonnot C."/>
            <person name="Breuninger H."/>
            <person name="Symeonidi A."/>
            <person name="Radhakrishnan G.V."/>
            <person name="Van Nieuwerburgh F."/>
            <person name="Deforce D."/>
            <person name="Chang C."/>
            <person name="Karol K.G."/>
            <person name="Hedrich R."/>
            <person name="Ulvskov P."/>
            <person name="Glockner G."/>
            <person name="Delwiche C.F."/>
            <person name="Petrasek J."/>
            <person name="Van de Peer Y."/>
            <person name="Friml J."/>
            <person name="Beilby M."/>
            <person name="Dolan L."/>
            <person name="Kohara Y."/>
            <person name="Sugano S."/>
            <person name="Fujiyama A."/>
            <person name="Delaux P.-M."/>
            <person name="Quint M."/>
            <person name="TheiBen G."/>
            <person name="Hagemann M."/>
            <person name="Harholt J."/>
            <person name="Dunand C."/>
            <person name="Zachgo S."/>
            <person name="Langdale J."/>
            <person name="Maumus F."/>
            <person name="Straeten D.V.D."/>
            <person name="Gould S.B."/>
            <person name="Rensing S.A."/>
        </authorList>
    </citation>
    <scope>NUCLEOTIDE SEQUENCE [LARGE SCALE GENOMIC DNA]</scope>
    <source>
        <strain evidence="1 2">S276</strain>
    </source>
</reference>
<keyword evidence="2" id="KW-1185">Reference proteome</keyword>
<name>A0A388JRF2_CHABU</name>
<sequence>MVRKFLRGSSLSGKRVSGEPHRWSRAEACPLSVEDYFVAELAPHPSSLEDLGDAPDAEVQEGGRRCPCLVASAVLRTLQAERWTGIRVRRSFDVVGPFVDPSPVAKKPAAGAVVAAGRVAVGSTAAAAIASADVDVQGSVAGATACHDTAGVGTVPVVLAAAFGGAPRIVCAADPASADLASVVAGWPVPVCVALVGDACVVPHAVARGTPVVVDPAASADLASAVAGWPVPVCVALVGDACVVAHVVAWGAPVVVDPAASADGQVVGAVPFGADGAAVESPFADDIGRVPVADNVAERVVGGTGAAVADPGRGGGSVVEQAHSLASRRLAAGPARCCVVGL</sequence>
<comment type="caution">
    <text evidence="1">The sequence shown here is derived from an EMBL/GenBank/DDBJ whole genome shotgun (WGS) entry which is preliminary data.</text>
</comment>
<dbReference type="Proteomes" id="UP000265515">
    <property type="component" value="Unassembled WGS sequence"/>
</dbReference>
<proteinExistence type="predicted"/>
<accession>A0A388JRF2</accession>